<dbReference type="PANTHER" id="PTHR10656:SF42">
    <property type="entry name" value="CYCLIC GMP-AMP SYNTHASE-LIKE PROTEIN-RELATED"/>
    <property type="match status" value="1"/>
</dbReference>
<keyword evidence="3" id="KW-0808">Transferase</keyword>
<keyword evidence="5" id="KW-0479">Metal-binding</keyword>
<evidence type="ECO:0000259" key="9">
    <source>
        <dbReference type="Pfam" id="PF03281"/>
    </source>
</evidence>
<dbReference type="PANTHER" id="PTHR10656">
    <property type="entry name" value="CELL FATE DETERMINING PROTEIN MAB21-RELATED"/>
    <property type="match status" value="1"/>
</dbReference>
<evidence type="ECO:0000256" key="1">
    <source>
        <dbReference type="ARBA" id="ARBA00001946"/>
    </source>
</evidence>
<dbReference type="GO" id="GO:0005524">
    <property type="term" value="F:ATP binding"/>
    <property type="evidence" value="ECO:0007669"/>
    <property type="project" value="UniProtKB-KW"/>
</dbReference>
<comment type="cofactor">
    <cofactor evidence="1">
        <name>Mg(2+)</name>
        <dbReference type="ChEBI" id="CHEBI:18420"/>
    </cofactor>
</comment>
<evidence type="ECO:0000259" key="10">
    <source>
        <dbReference type="Pfam" id="PF20266"/>
    </source>
</evidence>
<dbReference type="Proteomes" id="UP001163046">
    <property type="component" value="Unassembled WGS sequence"/>
</dbReference>
<keyword evidence="6" id="KW-0547">Nucleotide-binding</keyword>
<comment type="similarity">
    <text evidence="2">Belongs to the mab-21 family.</text>
</comment>
<dbReference type="GO" id="GO:0046872">
    <property type="term" value="F:metal ion binding"/>
    <property type="evidence" value="ECO:0007669"/>
    <property type="project" value="UniProtKB-KW"/>
</dbReference>
<organism evidence="11 12">
    <name type="scientific">Desmophyllum pertusum</name>
    <dbReference type="NCBI Taxonomy" id="174260"/>
    <lineage>
        <taxon>Eukaryota</taxon>
        <taxon>Metazoa</taxon>
        <taxon>Cnidaria</taxon>
        <taxon>Anthozoa</taxon>
        <taxon>Hexacorallia</taxon>
        <taxon>Scleractinia</taxon>
        <taxon>Caryophylliina</taxon>
        <taxon>Caryophylliidae</taxon>
        <taxon>Desmophyllum</taxon>
    </lineage>
</organism>
<evidence type="ECO:0000313" key="11">
    <source>
        <dbReference type="EMBL" id="KAJ7353781.1"/>
    </source>
</evidence>
<name>A0A9W9YJ98_9CNID</name>
<protein>
    <submittedName>
        <fullName evidence="11">Uncharacterized protein</fullName>
    </submittedName>
</protein>
<keyword evidence="8" id="KW-0460">Magnesium</keyword>
<evidence type="ECO:0000256" key="7">
    <source>
        <dbReference type="ARBA" id="ARBA00022840"/>
    </source>
</evidence>
<accession>A0A9W9YJ98</accession>
<dbReference type="Gene3D" id="1.10.1410.40">
    <property type="match status" value="2"/>
</dbReference>
<dbReference type="Pfam" id="PF03281">
    <property type="entry name" value="Mab-21"/>
    <property type="match status" value="2"/>
</dbReference>
<feature type="domain" description="Mab-21-like nucleotidyltransferase" evidence="9">
    <location>
        <begin position="439"/>
        <end position="558"/>
    </location>
</feature>
<keyword evidence="4" id="KW-0548">Nucleotidyltransferase</keyword>
<feature type="domain" description="Mab-21-like nucleotidyltransferase" evidence="9">
    <location>
        <begin position="69"/>
        <end position="227"/>
    </location>
</feature>
<evidence type="ECO:0000313" key="12">
    <source>
        <dbReference type="Proteomes" id="UP001163046"/>
    </source>
</evidence>
<feature type="domain" description="Mab-21-like HhH/H2TH-like" evidence="10">
    <location>
        <begin position="601"/>
        <end position="692"/>
    </location>
</feature>
<keyword evidence="7" id="KW-0067">ATP-binding</keyword>
<dbReference type="SMART" id="SM01265">
    <property type="entry name" value="Mab-21"/>
    <property type="match status" value="2"/>
</dbReference>
<keyword evidence="12" id="KW-1185">Reference proteome</keyword>
<evidence type="ECO:0000256" key="2">
    <source>
        <dbReference type="ARBA" id="ARBA00008307"/>
    </source>
</evidence>
<dbReference type="AlphaFoldDB" id="A0A9W9YJ98"/>
<dbReference type="InterPro" id="IPR024810">
    <property type="entry name" value="MAB21L/cGLR"/>
</dbReference>
<dbReference type="Gene3D" id="3.30.460.90">
    <property type="match status" value="2"/>
</dbReference>
<comment type="caution">
    <text evidence="11">The sequence shown here is derived from an EMBL/GenBank/DDBJ whole genome shotgun (WGS) entry which is preliminary data.</text>
</comment>
<feature type="domain" description="Mab-21-like HhH/H2TH-like" evidence="10">
    <location>
        <begin position="236"/>
        <end position="329"/>
    </location>
</feature>
<evidence type="ECO:0000256" key="8">
    <source>
        <dbReference type="ARBA" id="ARBA00022842"/>
    </source>
</evidence>
<evidence type="ECO:0000256" key="4">
    <source>
        <dbReference type="ARBA" id="ARBA00022695"/>
    </source>
</evidence>
<evidence type="ECO:0000256" key="5">
    <source>
        <dbReference type="ARBA" id="ARBA00022723"/>
    </source>
</evidence>
<sequence length="711" mass="80693">MLQAKQSCDRVLLTQQLRRYSVDHVKITKDDTDRAKRLVDNYIKNEILQYISSNSPLVISKQEYTGSLYERLKTEAADEVDVMVILHTAKQEVIQQDAGIPGFVLLKVEKDSPLQKYANIDGYIIPEKLRASWFFGLVQRAVNELTAKSGTTLPVELEIRAHGPAVQLDITDKSSGKKLSADLVPSFQLGPTDYFVAKTYNGKKAPGCDPKLLWRQSFSLREKARLQEMDKEDHGCRHELLRIVKTIIRAEPTFAKLTSYHLKTVFLHYNSNPKLPWGADMLGERFIEYLEMLYTAVASKTLDHFWIQGINLLDNIQGKTLDNMADRLRRILDSDKERNKVLKWQISVPLATNGKTAENCPVASTSPGQQKQCLPSLSQAPMDLLQLLRRFLDNLGPTLNKENKWSRDVLDQSMRDSVLKYCQENSDLISKFDYGGSLFENLKTMGPVEGDAIILVVLKAKKAFITSNVNEAGKYAVIKALEGSPYKDYSNEDGHLMPVKFKHWLLKLVTSAVQSISNGGASSALKVSTCSAGVKVQIQEQSKTLEVQLVPAFQLGTDHYVPPPIQHGYLPVGVARDTTWTKSYTLIQKSQLKDMDKDHGCRHDLFKVVNTVLQREPTFSRLTSFHLKMALLWYNETTNDWGKDSLADRFTEFVRFLRDALQQKVLKHFWIEDVNLLTEIAPTTLENMHSRLSRILSSEQERCKVLKVEGQ</sequence>
<evidence type="ECO:0000256" key="3">
    <source>
        <dbReference type="ARBA" id="ARBA00022679"/>
    </source>
</evidence>
<dbReference type="OrthoDB" id="6054650at2759"/>
<dbReference type="EMBL" id="MU827341">
    <property type="protein sequence ID" value="KAJ7353781.1"/>
    <property type="molecule type" value="Genomic_DNA"/>
</dbReference>
<reference evidence="11" key="1">
    <citation type="submission" date="2023-01" db="EMBL/GenBank/DDBJ databases">
        <title>Genome assembly of the deep-sea coral Lophelia pertusa.</title>
        <authorList>
            <person name="Herrera S."/>
            <person name="Cordes E."/>
        </authorList>
    </citation>
    <scope>NUCLEOTIDE SEQUENCE</scope>
    <source>
        <strain evidence="11">USNM1676648</strain>
        <tissue evidence="11">Polyp</tissue>
    </source>
</reference>
<evidence type="ECO:0000256" key="6">
    <source>
        <dbReference type="ARBA" id="ARBA00022741"/>
    </source>
</evidence>
<dbReference type="InterPro" id="IPR046906">
    <property type="entry name" value="Mab-21_HhH/H2TH-like"/>
</dbReference>
<dbReference type="InterPro" id="IPR046903">
    <property type="entry name" value="Mab-21-like_nuc_Trfase"/>
</dbReference>
<gene>
    <name evidence="11" type="ORF">OS493_032366</name>
</gene>
<proteinExistence type="inferred from homology"/>
<dbReference type="Pfam" id="PF20266">
    <property type="entry name" value="Mab-21_C"/>
    <property type="match status" value="2"/>
</dbReference>
<dbReference type="GO" id="GO:0016779">
    <property type="term" value="F:nucleotidyltransferase activity"/>
    <property type="evidence" value="ECO:0007669"/>
    <property type="project" value="UniProtKB-KW"/>
</dbReference>